<dbReference type="Pfam" id="PF00146">
    <property type="entry name" value="NADHdh"/>
    <property type="match status" value="1"/>
</dbReference>
<feature type="transmembrane region" description="Helical" evidence="8">
    <location>
        <begin position="155"/>
        <end position="174"/>
    </location>
</feature>
<feature type="transmembrane region" description="Helical" evidence="8">
    <location>
        <begin position="245"/>
        <end position="275"/>
    </location>
</feature>
<feature type="transmembrane region" description="Helical" evidence="8">
    <location>
        <begin position="287"/>
        <end position="309"/>
    </location>
</feature>
<dbReference type="GO" id="GO:0003954">
    <property type="term" value="F:NADH dehydrogenase activity"/>
    <property type="evidence" value="ECO:0007669"/>
    <property type="project" value="TreeGrafter"/>
</dbReference>
<evidence type="ECO:0000256" key="2">
    <source>
        <dbReference type="ARBA" id="ARBA00010535"/>
    </source>
</evidence>
<geneLocation type="mitochondrion" evidence="9"/>
<comment type="catalytic activity">
    <reaction evidence="7">
        <text>a ubiquinone + NADH + 5 H(+)(in) = a ubiquinol + NAD(+) + 4 H(+)(out)</text>
        <dbReference type="Rhea" id="RHEA:29091"/>
        <dbReference type="Rhea" id="RHEA-COMP:9565"/>
        <dbReference type="Rhea" id="RHEA-COMP:9566"/>
        <dbReference type="ChEBI" id="CHEBI:15378"/>
        <dbReference type="ChEBI" id="CHEBI:16389"/>
        <dbReference type="ChEBI" id="CHEBI:17976"/>
        <dbReference type="ChEBI" id="CHEBI:57540"/>
        <dbReference type="ChEBI" id="CHEBI:57945"/>
        <dbReference type="EC" id="7.1.1.2"/>
    </reaction>
</comment>
<sequence length="317" mass="36459">MPSLLLNLDIIIIIIIIIIVILVLTGFVSLCERRILALVQIRIGPSLFLFGLFTPITDGIKLFLKFIIFVISFEILYLIGAILITACCIFLSWFYLPIGFIILLDYGFTLTILMCVHIISNMFSIFFVGCFLFSSCFVYLSAMRTMFFCIISESGIFLLYTTIYSLDYFSFFGIKDICIGQLYIMNFYITSIIFISLFWISMLLDGLKLPFDYMECESELVAGLITELSGFFFIIYSVIEINHVLIATLLFSSLCFGGLFICIKSLIILVFGFFYPRVIGYRLKITTAQAFILIFLFYMCALIFTWLFLTKIITLLY</sequence>
<evidence type="ECO:0000256" key="1">
    <source>
        <dbReference type="ARBA" id="ARBA00004141"/>
    </source>
</evidence>
<proteinExistence type="inferred from homology"/>
<feature type="transmembrane region" description="Helical" evidence="8">
    <location>
        <begin position="98"/>
        <end position="119"/>
    </location>
</feature>
<keyword evidence="6" id="KW-0520">NAD</keyword>
<dbReference type="EC" id="7.1.1.2" evidence="7"/>
<evidence type="ECO:0000256" key="3">
    <source>
        <dbReference type="ARBA" id="ARBA00022692"/>
    </source>
</evidence>
<accession>A0A5H3CWJ0</accession>
<keyword evidence="7 9" id="KW-0496">Mitochondrion</keyword>
<keyword evidence="5 8" id="KW-0472">Membrane</keyword>
<comment type="subcellular location">
    <subcellularLocation>
        <location evidence="1">Membrane</location>
        <topology evidence="1">Multi-pass membrane protein</topology>
    </subcellularLocation>
    <subcellularLocation>
        <location evidence="6">Mitochondrion inner membrane</location>
        <topology evidence="6">Multi-pass membrane protein</topology>
    </subcellularLocation>
</comment>
<comment type="similarity">
    <text evidence="2 6">Belongs to the complex I subunit 1 family.</text>
</comment>
<evidence type="ECO:0000256" key="6">
    <source>
        <dbReference type="RuleBase" id="RU000471"/>
    </source>
</evidence>
<keyword evidence="7" id="KW-0830">Ubiquinone</keyword>
<feature type="transmembrane region" description="Helical" evidence="8">
    <location>
        <begin position="125"/>
        <end position="143"/>
    </location>
</feature>
<name>A0A5H3CWJ0_LEIGU</name>
<dbReference type="PANTHER" id="PTHR11432">
    <property type="entry name" value="NADH DEHYDROGENASE SUBUNIT 1"/>
    <property type="match status" value="1"/>
</dbReference>
<dbReference type="PANTHER" id="PTHR11432:SF3">
    <property type="entry name" value="NADH-UBIQUINONE OXIDOREDUCTASE CHAIN 1"/>
    <property type="match status" value="1"/>
</dbReference>
<feature type="transmembrane region" description="Helical" evidence="8">
    <location>
        <begin position="220"/>
        <end position="239"/>
    </location>
</feature>
<feature type="transmembrane region" description="Helical" evidence="8">
    <location>
        <begin position="180"/>
        <end position="200"/>
    </location>
</feature>
<dbReference type="GO" id="GO:0005743">
    <property type="term" value="C:mitochondrial inner membrane"/>
    <property type="evidence" value="ECO:0007669"/>
    <property type="project" value="UniProtKB-SubCell"/>
</dbReference>
<evidence type="ECO:0000256" key="5">
    <source>
        <dbReference type="ARBA" id="ARBA00023136"/>
    </source>
</evidence>
<keyword evidence="3 6" id="KW-0812">Transmembrane</keyword>
<evidence type="ECO:0000256" key="8">
    <source>
        <dbReference type="SAM" id="Phobius"/>
    </source>
</evidence>
<reference evidence="9" key="2">
    <citation type="journal article" date="2019" name="Pathogens">
        <title>Evolutionary Insight into the Trypanosomatidae Using Alignment-Free Phylogenomics of the Kinetoplast.</title>
        <authorList>
            <person name="Kaufer A."/>
            <person name="Stark D."/>
            <person name="Ellis J."/>
        </authorList>
    </citation>
    <scope>NUCLEOTIDE SEQUENCE</scope>
    <source>
        <strain evidence="9">MCAN</strain>
    </source>
</reference>
<organism evidence="9">
    <name type="scientific">Leishmania guyanensis</name>
    <dbReference type="NCBI Taxonomy" id="5670"/>
    <lineage>
        <taxon>Eukaryota</taxon>
        <taxon>Discoba</taxon>
        <taxon>Euglenozoa</taxon>
        <taxon>Kinetoplastea</taxon>
        <taxon>Metakinetoplastina</taxon>
        <taxon>Trypanosomatida</taxon>
        <taxon>Trypanosomatidae</taxon>
        <taxon>Leishmaniinae</taxon>
        <taxon>Leishmania</taxon>
        <taxon>Leishmania guyanensis species complex</taxon>
    </lineage>
</organism>
<dbReference type="InterPro" id="IPR001694">
    <property type="entry name" value="NADH_UbQ_OxRdtase_su1/FPO"/>
</dbReference>
<dbReference type="GO" id="GO:0008137">
    <property type="term" value="F:NADH dehydrogenase (ubiquinone) activity"/>
    <property type="evidence" value="ECO:0007669"/>
    <property type="project" value="UniProtKB-EC"/>
</dbReference>
<reference evidence="9" key="1">
    <citation type="journal article" date="2019" name="Infect. Genet. Evol.">
        <title>The complete coding region of the maxicircle as a superior phylogenetic marker for exploring evolutionary relationships between members of the Leishmaniinae.</title>
        <authorList>
            <person name="Kaufer A."/>
            <person name="Barratt J."/>
            <person name="Stark D."/>
            <person name="Ellis J."/>
        </authorList>
    </citation>
    <scope>NUCLEOTIDE SEQUENCE</scope>
    <source>
        <strain evidence="9">MCAN</strain>
    </source>
</reference>
<dbReference type="GO" id="GO:0009060">
    <property type="term" value="P:aerobic respiration"/>
    <property type="evidence" value="ECO:0007669"/>
    <property type="project" value="TreeGrafter"/>
</dbReference>
<feature type="transmembrane region" description="Helical" evidence="8">
    <location>
        <begin position="35"/>
        <end position="56"/>
    </location>
</feature>
<dbReference type="PROSITE" id="PS00668">
    <property type="entry name" value="COMPLEX1_ND1_2"/>
    <property type="match status" value="1"/>
</dbReference>
<dbReference type="InterPro" id="IPR018086">
    <property type="entry name" value="NADH_UbQ_OxRdtase_su1_CS"/>
</dbReference>
<gene>
    <name evidence="9" type="primary">NADH dehyrogenase 1</name>
</gene>
<keyword evidence="4 8" id="KW-1133">Transmembrane helix</keyword>
<feature type="transmembrane region" description="Helical" evidence="8">
    <location>
        <begin position="6"/>
        <end position="28"/>
    </location>
</feature>
<dbReference type="AlphaFoldDB" id="A0A5H3CWJ0"/>
<evidence type="ECO:0000256" key="4">
    <source>
        <dbReference type="ARBA" id="ARBA00022989"/>
    </source>
</evidence>
<evidence type="ECO:0000256" key="7">
    <source>
        <dbReference type="RuleBase" id="RU000473"/>
    </source>
</evidence>
<dbReference type="EMBL" id="BK010876">
    <property type="protein sequence ID" value="DAC80381.1"/>
    <property type="molecule type" value="Genomic_DNA"/>
</dbReference>
<evidence type="ECO:0000313" key="9">
    <source>
        <dbReference type="EMBL" id="DAC80381.1"/>
    </source>
</evidence>
<protein>
    <recommendedName>
        <fullName evidence="7">NADH-ubiquinone oxidoreductase chain 1</fullName>
        <ecNumber evidence="7">7.1.1.2</ecNumber>
    </recommendedName>
</protein>
<feature type="transmembrane region" description="Helical" evidence="8">
    <location>
        <begin position="62"/>
        <end position="91"/>
    </location>
</feature>